<comment type="similarity">
    <text evidence="1">Belongs to the short-chain dehydrogenases/reductases (SDR) family.</text>
</comment>
<dbReference type="Proteomes" id="UP000324222">
    <property type="component" value="Unassembled WGS sequence"/>
</dbReference>
<dbReference type="EMBL" id="VSRR010072448">
    <property type="protein sequence ID" value="MPC86766.1"/>
    <property type="molecule type" value="Genomic_DNA"/>
</dbReference>
<reference evidence="3 4" key="1">
    <citation type="submission" date="2019-05" db="EMBL/GenBank/DDBJ databases">
        <title>Another draft genome of Portunus trituberculatus and its Hox gene families provides insights of decapod evolution.</title>
        <authorList>
            <person name="Jeong J.-H."/>
            <person name="Song I."/>
            <person name="Kim S."/>
            <person name="Choi T."/>
            <person name="Kim D."/>
            <person name="Ryu S."/>
            <person name="Kim W."/>
        </authorList>
    </citation>
    <scope>NUCLEOTIDE SEQUENCE [LARGE SCALE GENOMIC DNA]</scope>
    <source>
        <tissue evidence="3">Muscle</tissue>
    </source>
</reference>
<gene>
    <name evidence="3" type="primary">DHRS4</name>
    <name evidence="3" type="ORF">E2C01_081602</name>
</gene>
<dbReference type="OrthoDB" id="1669814at2759"/>
<protein>
    <submittedName>
        <fullName evidence="3">Dehydrogenase/reductase SDR family member 4</fullName>
    </submittedName>
</protein>
<dbReference type="PRINTS" id="PR00081">
    <property type="entry name" value="GDHRDH"/>
</dbReference>
<evidence type="ECO:0000313" key="3">
    <source>
        <dbReference type="EMBL" id="MPC86766.1"/>
    </source>
</evidence>
<organism evidence="3 4">
    <name type="scientific">Portunus trituberculatus</name>
    <name type="common">Swimming crab</name>
    <name type="synonym">Neptunus trituberculatus</name>
    <dbReference type="NCBI Taxonomy" id="210409"/>
    <lineage>
        <taxon>Eukaryota</taxon>
        <taxon>Metazoa</taxon>
        <taxon>Ecdysozoa</taxon>
        <taxon>Arthropoda</taxon>
        <taxon>Crustacea</taxon>
        <taxon>Multicrustacea</taxon>
        <taxon>Malacostraca</taxon>
        <taxon>Eumalacostraca</taxon>
        <taxon>Eucarida</taxon>
        <taxon>Decapoda</taxon>
        <taxon>Pleocyemata</taxon>
        <taxon>Brachyura</taxon>
        <taxon>Eubrachyura</taxon>
        <taxon>Portunoidea</taxon>
        <taxon>Portunidae</taxon>
        <taxon>Portuninae</taxon>
        <taxon>Portunus</taxon>
    </lineage>
</organism>
<evidence type="ECO:0000256" key="2">
    <source>
        <dbReference type="ARBA" id="ARBA00023002"/>
    </source>
</evidence>
<dbReference type="AlphaFoldDB" id="A0A5B7IYK6"/>
<keyword evidence="2" id="KW-0560">Oxidoreductase</keyword>
<dbReference type="InterPro" id="IPR036291">
    <property type="entry name" value="NAD(P)-bd_dom_sf"/>
</dbReference>
<dbReference type="InterPro" id="IPR020904">
    <property type="entry name" value="Sc_DH/Rdtase_CS"/>
</dbReference>
<evidence type="ECO:0000313" key="4">
    <source>
        <dbReference type="Proteomes" id="UP000324222"/>
    </source>
</evidence>
<dbReference type="Gene3D" id="3.40.50.720">
    <property type="entry name" value="NAD(P)-binding Rossmann-like Domain"/>
    <property type="match status" value="1"/>
</dbReference>
<name>A0A5B7IYK6_PORTR</name>
<accession>A0A5B7IYK6</accession>
<dbReference type="InterPro" id="IPR002347">
    <property type="entry name" value="SDR_fam"/>
</dbReference>
<sequence>MRQRKGGAIVYVSSIGGYQPLPLLGAYSVSKTALLGLGKAVAQEVASDNIRVNCVAPGVVRTKFSSFLTENPAIHEKTIEMIPLGR</sequence>
<dbReference type="GO" id="GO:0004090">
    <property type="term" value="F:carbonyl reductase (NADPH) activity"/>
    <property type="evidence" value="ECO:0007669"/>
    <property type="project" value="TreeGrafter"/>
</dbReference>
<dbReference type="SUPFAM" id="SSF51735">
    <property type="entry name" value="NAD(P)-binding Rossmann-fold domains"/>
    <property type="match status" value="1"/>
</dbReference>
<evidence type="ECO:0000256" key="1">
    <source>
        <dbReference type="ARBA" id="ARBA00006484"/>
    </source>
</evidence>
<dbReference type="PANTHER" id="PTHR43943:SF2">
    <property type="entry name" value="DEHYDROGENASE_REDUCTASE 4"/>
    <property type="match status" value="1"/>
</dbReference>
<dbReference type="Pfam" id="PF13561">
    <property type="entry name" value="adh_short_C2"/>
    <property type="match status" value="1"/>
</dbReference>
<dbReference type="PANTHER" id="PTHR43943">
    <property type="entry name" value="DEHYDROGENASE/REDUCTASE (SDR FAMILY) MEMBER 4"/>
    <property type="match status" value="1"/>
</dbReference>
<proteinExistence type="inferred from homology"/>
<comment type="caution">
    <text evidence="3">The sequence shown here is derived from an EMBL/GenBank/DDBJ whole genome shotgun (WGS) entry which is preliminary data.</text>
</comment>
<dbReference type="PROSITE" id="PS00061">
    <property type="entry name" value="ADH_SHORT"/>
    <property type="match status" value="1"/>
</dbReference>
<keyword evidence="4" id="KW-1185">Reference proteome</keyword>